<evidence type="ECO:0000313" key="3">
    <source>
        <dbReference type="Proteomes" id="UP001487740"/>
    </source>
</evidence>
<dbReference type="AlphaFoldDB" id="A0AAW0UB05"/>
<name>A0AAW0UB05_SCYPA</name>
<gene>
    <name evidence="2" type="ORF">O3P69_004767</name>
</gene>
<accession>A0AAW0UB05</accession>
<sequence length="155" mass="16926">MTICIVVICAVSWGVVVVVVVVRCVPGVLQVVVTPYLPVRGLARNTGTLQGVCHLIVGSECHTCATRPPCPPSPVPCPPLTCVHLPIKTAQCFPLFPFNLSLYTSAHFPPFSFTVPKFINVSLVEEEEKEKEEEEKEEDEEKAVMVPAVVEGKEK</sequence>
<comment type="caution">
    <text evidence="2">The sequence shown here is derived from an EMBL/GenBank/DDBJ whole genome shotgun (WGS) entry which is preliminary data.</text>
</comment>
<evidence type="ECO:0000256" key="1">
    <source>
        <dbReference type="SAM" id="MobiDB-lite"/>
    </source>
</evidence>
<reference evidence="2 3" key="1">
    <citation type="submission" date="2023-03" db="EMBL/GenBank/DDBJ databases">
        <title>High-quality genome of Scylla paramamosain provides insights in environmental adaptation.</title>
        <authorList>
            <person name="Zhang L."/>
        </authorList>
    </citation>
    <scope>NUCLEOTIDE SEQUENCE [LARGE SCALE GENOMIC DNA]</scope>
    <source>
        <strain evidence="2">LZ_2023a</strain>
        <tissue evidence="2">Muscle</tissue>
    </source>
</reference>
<dbReference type="EMBL" id="JARAKH010000014">
    <property type="protein sequence ID" value="KAK8397289.1"/>
    <property type="molecule type" value="Genomic_DNA"/>
</dbReference>
<dbReference type="Proteomes" id="UP001487740">
    <property type="component" value="Unassembled WGS sequence"/>
</dbReference>
<proteinExistence type="predicted"/>
<evidence type="ECO:0000313" key="2">
    <source>
        <dbReference type="EMBL" id="KAK8397289.1"/>
    </source>
</evidence>
<feature type="compositionally biased region" description="Acidic residues" evidence="1">
    <location>
        <begin position="126"/>
        <end position="141"/>
    </location>
</feature>
<keyword evidence="3" id="KW-1185">Reference proteome</keyword>
<organism evidence="2 3">
    <name type="scientific">Scylla paramamosain</name>
    <name type="common">Mud crab</name>
    <dbReference type="NCBI Taxonomy" id="85552"/>
    <lineage>
        <taxon>Eukaryota</taxon>
        <taxon>Metazoa</taxon>
        <taxon>Ecdysozoa</taxon>
        <taxon>Arthropoda</taxon>
        <taxon>Crustacea</taxon>
        <taxon>Multicrustacea</taxon>
        <taxon>Malacostraca</taxon>
        <taxon>Eumalacostraca</taxon>
        <taxon>Eucarida</taxon>
        <taxon>Decapoda</taxon>
        <taxon>Pleocyemata</taxon>
        <taxon>Brachyura</taxon>
        <taxon>Eubrachyura</taxon>
        <taxon>Portunoidea</taxon>
        <taxon>Portunidae</taxon>
        <taxon>Portuninae</taxon>
        <taxon>Scylla</taxon>
    </lineage>
</organism>
<feature type="region of interest" description="Disordered" evidence="1">
    <location>
        <begin position="126"/>
        <end position="155"/>
    </location>
</feature>
<protein>
    <submittedName>
        <fullName evidence="2">Uncharacterized protein</fullName>
    </submittedName>
</protein>